<evidence type="ECO:0000313" key="2">
    <source>
        <dbReference type="EMBL" id="APF16971.1"/>
    </source>
</evidence>
<reference evidence="4 6" key="1">
    <citation type="submission" date="2011-09" db="EMBL/GenBank/DDBJ databases">
        <title>The permanent draft genome of Caldithrix abyssi DSM 13497.</title>
        <authorList>
            <consortium name="US DOE Joint Genome Institute (JGI-PGF)"/>
            <person name="Lucas S."/>
            <person name="Han J."/>
            <person name="Lapidus A."/>
            <person name="Bruce D."/>
            <person name="Goodwin L."/>
            <person name="Pitluck S."/>
            <person name="Peters L."/>
            <person name="Kyrpides N."/>
            <person name="Mavromatis K."/>
            <person name="Ivanova N."/>
            <person name="Mikhailova N."/>
            <person name="Chertkov O."/>
            <person name="Detter J.C."/>
            <person name="Tapia R."/>
            <person name="Han C."/>
            <person name="Land M."/>
            <person name="Hauser L."/>
            <person name="Markowitz V."/>
            <person name="Cheng J.-F."/>
            <person name="Hugenholtz P."/>
            <person name="Woyke T."/>
            <person name="Wu D."/>
            <person name="Spring S."/>
            <person name="Brambilla E."/>
            <person name="Klenk H.-P."/>
            <person name="Eisen J.A."/>
        </authorList>
    </citation>
    <scope>NUCLEOTIDE SEQUENCE [LARGE SCALE GENOMIC DNA]</scope>
    <source>
        <strain evidence="4 6">DSM 13497</strain>
    </source>
</reference>
<accession>H1XTF8</accession>
<dbReference type="KEGG" id="caby:Cabys_220"/>
<evidence type="ECO:0000313" key="5">
    <source>
        <dbReference type="EMBL" id="EHO41127.1"/>
    </source>
</evidence>
<dbReference type="EMBL" id="CP018099">
    <property type="protein sequence ID" value="APF16971.1"/>
    <property type="molecule type" value="Genomic_DNA"/>
</dbReference>
<gene>
    <name evidence="2" type="ORF">Cabys_220</name>
    <name evidence="3" type="ORF">Cabys_3594</name>
    <name evidence="4" type="ORF">Calab_0752</name>
    <name evidence="5" type="ORF">Calab_1507</name>
</gene>
<dbReference type="Proteomes" id="UP000004671">
    <property type="component" value="Chromosome"/>
</dbReference>
<dbReference type="OrthoDB" id="8613885at2"/>
<dbReference type="EMBL" id="CM001402">
    <property type="protein sequence ID" value="EHO40391.1"/>
    <property type="molecule type" value="Genomic_DNA"/>
</dbReference>
<dbReference type="EMBL" id="CM001402">
    <property type="protein sequence ID" value="EHO41127.1"/>
    <property type="molecule type" value="Genomic_DNA"/>
</dbReference>
<dbReference type="Proteomes" id="UP000183868">
    <property type="component" value="Chromosome"/>
</dbReference>
<evidence type="ECO:0000313" key="7">
    <source>
        <dbReference type="Proteomes" id="UP000183868"/>
    </source>
</evidence>
<evidence type="ECO:0000259" key="1">
    <source>
        <dbReference type="Pfam" id="PF14090"/>
    </source>
</evidence>
<evidence type="ECO:0000313" key="3">
    <source>
        <dbReference type="EMBL" id="APF20340.1"/>
    </source>
</evidence>
<dbReference type="Pfam" id="PF14090">
    <property type="entry name" value="HTH_39"/>
    <property type="match status" value="1"/>
</dbReference>
<keyword evidence="6" id="KW-1185">Reference proteome</keyword>
<reference evidence="2 7" key="2">
    <citation type="submission" date="2016-11" db="EMBL/GenBank/DDBJ databases">
        <title>Genomic analysis of Caldithrix abyssi and proposal of a novel bacterial phylum Caldithrichaeota.</title>
        <authorList>
            <person name="Kublanov I."/>
            <person name="Sigalova O."/>
            <person name="Gavrilov S."/>
            <person name="Lebedinsky A."/>
            <person name="Ivanova N."/>
            <person name="Daum C."/>
            <person name="Reddy T."/>
            <person name="Klenk H.P."/>
            <person name="Goker M."/>
            <person name="Reva O."/>
            <person name="Miroshnichenko M."/>
            <person name="Kyprides N."/>
            <person name="Woyke T."/>
            <person name="Gelfand M."/>
        </authorList>
    </citation>
    <scope>NUCLEOTIDE SEQUENCE [LARGE SCALE GENOMIC DNA]</scope>
    <source>
        <strain evidence="2 7">LF13</strain>
    </source>
</reference>
<dbReference type="PaxDb" id="880073-Calab_0752"/>
<dbReference type="HOGENOM" id="CLU_178240_1_1_0"/>
<organism evidence="4 6">
    <name type="scientific">Caldithrix abyssi DSM 13497</name>
    <dbReference type="NCBI Taxonomy" id="880073"/>
    <lineage>
        <taxon>Bacteria</taxon>
        <taxon>Pseudomonadati</taxon>
        <taxon>Calditrichota</taxon>
        <taxon>Calditrichia</taxon>
        <taxon>Calditrichales</taxon>
        <taxon>Calditrichaceae</taxon>
        <taxon>Caldithrix</taxon>
    </lineage>
</organism>
<dbReference type="RefSeq" id="WP_006927360.1">
    <property type="nucleotide sequence ID" value="NZ_CM001402.1"/>
</dbReference>
<evidence type="ECO:0000313" key="6">
    <source>
        <dbReference type="Proteomes" id="UP000004671"/>
    </source>
</evidence>
<dbReference type="AlphaFoldDB" id="H1XTF8"/>
<dbReference type="KEGG" id="caby:Cabys_3594"/>
<dbReference type="EMBL" id="CP018099">
    <property type="protein sequence ID" value="APF20340.1"/>
    <property type="molecule type" value="Genomic_DNA"/>
</dbReference>
<name>H1XTF8_CALAY</name>
<protein>
    <submittedName>
        <fullName evidence="2">Helix-turn-helix domain-containing protein</fullName>
    </submittedName>
</protein>
<dbReference type="InParanoid" id="H1XTF8"/>
<dbReference type="STRING" id="880073.Cabys_220"/>
<evidence type="ECO:0000313" key="4">
    <source>
        <dbReference type="EMBL" id="EHO40391.1"/>
    </source>
</evidence>
<proteinExistence type="predicted"/>
<sequence length="72" mass="8483">MTQSELILKHLIRNKGITALEALRLYGCLRLSARIWELRQRGYRIDSQLIELKNGKKVARYMLKNKDKKIKG</sequence>
<feature type="domain" description="Winged helix-turn-helix" evidence="1">
    <location>
        <begin position="2"/>
        <end position="65"/>
    </location>
</feature>
<dbReference type="InterPro" id="IPR055245">
    <property type="entry name" value="HTH_proteobacteria"/>
</dbReference>
<dbReference type="eggNOG" id="ENOG5033DHF">
    <property type="taxonomic scope" value="Bacteria"/>
</dbReference>